<dbReference type="Proteomes" id="UP000502260">
    <property type="component" value="Chromosome"/>
</dbReference>
<keyword evidence="3" id="KW-1185">Reference proteome</keyword>
<dbReference type="InterPro" id="IPR001279">
    <property type="entry name" value="Metallo-B-lactamas"/>
</dbReference>
<dbReference type="Pfam" id="PF12706">
    <property type="entry name" value="Lactamase_B_2"/>
    <property type="match status" value="1"/>
</dbReference>
<dbReference type="RefSeq" id="WP_173061482.1">
    <property type="nucleotide sequence ID" value="NZ_AP022853.1"/>
</dbReference>
<dbReference type="KEGG" id="slac:SKTS_10830"/>
<dbReference type="EMBL" id="AP022853">
    <property type="protein sequence ID" value="BCB26197.1"/>
    <property type="molecule type" value="Genomic_DNA"/>
</dbReference>
<dbReference type="SMART" id="SM00849">
    <property type="entry name" value="Lactamase_B"/>
    <property type="match status" value="1"/>
</dbReference>
<evidence type="ECO:0000259" key="1">
    <source>
        <dbReference type="SMART" id="SM00849"/>
    </source>
</evidence>
<dbReference type="CDD" id="cd16279">
    <property type="entry name" value="metallo-hydrolase-like_MBL-fold"/>
    <property type="match status" value="1"/>
</dbReference>
<dbReference type="PANTHER" id="PTHR42663:SF6">
    <property type="entry name" value="HYDROLASE C777.06C-RELATED"/>
    <property type="match status" value="1"/>
</dbReference>
<feature type="domain" description="Metallo-beta-lactamase" evidence="1">
    <location>
        <begin position="35"/>
        <end position="203"/>
    </location>
</feature>
<sequence>MEIVFLGVGSSAGTPVIGCGCPTCLSDDPRNRRTRCSIAVTMENGAVLLVDTGPDLRHQALREKIVRVDGVLYTHYHADHLNGLDDLRSFCHLQRKPVPVYGNEVTMQGIVQRFAYAFPSHEQHHWDKPVLCAHQVAEPFEIAGTEVMPVPVMHGKYEILGYRIGNMAYLTDVSDISPASLDKLQGLDVLLLDCLRYRFHPTHLSVEQAIVWAEKIGARETYLIHMTHELEFSALSAQLPAGMRVAYDGLRLQC</sequence>
<name>A0A6F8VAR0_9PROT</name>
<gene>
    <name evidence="2" type="ORF">SKTS_10830</name>
</gene>
<dbReference type="SUPFAM" id="SSF56281">
    <property type="entry name" value="Metallo-hydrolase/oxidoreductase"/>
    <property type="match status" value="1"/>
</dbReference>
<dbReference type="AlphaFoldDB" id="A0A6F8VAR0"/>
<evidence type="ECO:0000313" key="2">
    <source>
        <dbReference type="EMBL" id="BCB26197.1"/>
    </source>
</evidence>
<accession>A0A6F8VAR0</accession>
<evidence type="ECO:0000313" key="3">
    <source>
        <dbReference type="Proteomes" id="UP000502260"/>
    </source>
</evidence>
<dbReference type="InterPro" id="IPR036866">
    <property type="entry name" value="RibonucZ/Hydroxyglut_hydro"/>
</dbReference>
<dbReference type="GO" id="GO:0016787">
    <property type="term" value="F:hydrolase activity"/>
    <property type="evidence" value="ECO:0007669"/>
    <property type="project" value="UniProtKB-KW"/>
</dbReference>
<protein>
    <submittedName>
        <fullName evidence="2">MBL fold metallo-hydrolase</fullName>
    </submittedName>
</protein>
<dbReference type="PANTHER" id="PTHR42663">
    <property type="entry name" value="HYDROLASE C777.06C-RELATED-RELATED"/>
    <property type="match status" value="1"/>
</dbReference>
<proteinExistence type="predicted"/>
<reference evidence="3" key="1">
    <citation type="submission" date="2020-03" db="EMBL/GenBank/DDBJ databases">
        <title>Complete genome sequence of sulfur-oxidizing bacterium skT11.</title>
        <authorList>
            <person name="Kanda M."/>
            <person name="Kojima H."/>
            <person name="Fukui M."/>
        </authorList>
    </citation>
    <scope>NUCLEOTIDE SEQUENCE [LARGE SCALE GENOMIC DNA]</scope>
    <source>
        <strain evidence="3">skT11</strain>
    </source>
</reference>
<organism evidence="2 3">
    <name type="scientific">Sulfurimicrobium lacus</name>
    <dbReference type="NCBI Taxonomy" id="2715678"/>
    <lineage>
        <taxon>Bacteria</taxon>
        <taxon>Pseudomonadati</taxon>
        <taxon>Pseudomonadota</taxon>
        <taxon>Betaproteobacteria</taxon>
        <taxon>Nitrosomonadales</taxon>
        <taxon>Sulfuricellaceae</taxon>
        <taxon>Sulfurimicrobium</taxon>
    </lineage>
</organism>
<dbReference type="Gene3D" id="3.60.15.10">
    <property type="entry name" value="Ribonuclease Z/Hydroxyacylglutathione hydrolase-like"/>
    <property type="match status" value="1"/>
</dbReference>
<keyword evidence="2" id="KW-0378">Hydrolase</keyword>